<dbReference type="Proteomes" id="UP000613160">
    <property type="component" value="Unassembled WGS sequence"/>
</dbReference>
<feature type="transmembrane region" description="Helical" evidence="1">
    <location>
        <begin position="46"/>
        <end position="70"/>
    </location>
</feature>
<keyword evidence="3" id="KW-1185">Reference proteome</keyword>
<keyword evidence="1" id="KW-0812">Transmembrane</keyword>
<name>A0A916Y5I0_9HYPH</name>
<reference evidence="2" key="2">
    <citation type="submission" date="2020-09" db="EMBL/GenBank/DDBJ databases">
        <authorList>
            <person name="Sun Q."/>
            <person name="Zhou Y."/>
        </authorList>
    </citation>
    <scope>NUCLEOTIDE SEQUENCE</scope>
    <source>
        <strain evidence="2">CGMCC 1.15493</strain>
    </source>
</reference>
<protein>
    <submittedName>
        <fullName evidence="2">Uncharacterized protein</fullName>
    </submittedName>
</protein>
<comment type="caution">
    <text evidence="2">The sequence shown here is derived from an EMBL/GenBank/DDBJ whole genome shotgun (WGS) entry which is preliminary data.</text>
</comment>
<proteinExistence type="predicted"/>
<dbReference type="AlphaFoldDB" id="A0A916Y5I0"/>
<organism evidence="2 3">
    <name type="scientific">Aureimonas glaciei</name>
    <dbReference type="NCBI Taxonomy" id="1776957"/>
    <lineage>
        <taxon>Bacteria</taxon>
        <taxon>Pseudomonadati</taxon>
        <taxon>Pseudomonadota</taxon>
        <taxon>Alphaproteobacteria</taxon>
        <taxon>Hyphomicrobiales</taxon>
        <taxon>Aurantimonadaceae</taxon>
        <taxon>Aureimonas</taxon>
    </lineage>
</organism>
<dbReference type="RefSeq" id="WP_188853845.1">
    <property type="nucleotide sequence ID" value="NZ_BMJJ01000010.1"/>
</dbReference>
<sequence length="89" mass="8937">MLLLIAAAAGFGLLSGTTTTLPWMVVLSLVVSLVTGLLALASATSWLAAFGFAVCAGAAFQLSFVVAAVLQEAVLARTARRASAAAIQN</sequence>
<evidence type="ECO:0000256" key="1">
    <source>
        <dbReference type="SAM" id="Phobius"/>
    </source>
</evidence>
<keyword evidence="1" id="KW-0472">Membrane</keyword>
<dbReference type="EMBL" id="BMJJ01000010">
    <property type="protein sequence ID" value="GGD31964.1"/>
    <property type="molecule type" value="Genomic_DNA"/>
</dbReference>
<evidence type="ECO:0000313" key="2">
    <source>
        <dbReference type="EMBL" id="GGD31964.1"/>
    </source>
</evidence>
<accession>A0A916Y5I0</accession>
<keyword evidence="1" id="KW-1133">Transmembrane helix</keyword>
<gene>
    <name evidence="2" type="ORF">GCM10011335_38770</name>
</gene>
<reference evidence="2" key="1">
    <citation type="journal article" date="2014" name="Int. J. Syst. Evol. Microbiol.">
        <title>Complete genome sequence of Corynebacterium casei LMG S-19264T (=DSM 44701T), isolated from a smear-ripened cheese.</title>
        <authorList>
            <consortium name="US DOE Joint Genome Institute (JGI-PGF)"/>
            <person name="Walter F."/>
            <person name="Albersmeier A."/>
            <person name="Kalinowski J."/>
            <person name="Ruckert C."/>
        </authorList>
    </citation>
    <scope>NUCLEOTIDE SEQUENCE</scope>
    <source>
        <strain evidence="2">CGMCC 1.15493</strain>
    </source>
</reference>
<evidence type="ECO:0000313" key="3">
    <source>
        <dbReference type="Proteomes" id="UP000613160"/>
    </source>
</evidence>